<sequence length="1038" mass="110141">MKKIDITSGVNSGDSGPLGGAKINDNFKEIIKVVFGKDIWDGNVTEELVGFLATLPTNNKSSLFSSLVEIYSNSILLDDSLSSSILKTWSIDKLNSTFINVNELASSTYTQTQVNDLLVSTKNATIQILLDNPDLDVNSISEVLALMSNADATLTSSIAEKLSFTTSQSLTTTQKNIALTNLGVNKSFVDGLGINATSLNGFFDTAFAKKTELNIFTQLLTANNGLNVTGATSFGSSVGINKINKSKINIAQTSNTTFTESNQHIMLEDSVNVPYYGIGLDVNKGLSFLARNGGNWSKALTLSQNNNATFIGGINAPSIKLTTGAVDGYYLRTDASGNGSWQPVSASQVYKGTWDANTNTPNLADGTGTTGFYYRCTVAGTVDLGDGNITFAVGDDVIYNGSEWERIPGQGYNLQKASSTVLGGVKVGSGLAIDASGVLSNALISGTDYLAPSSLTNYVDRNTSQTISGAKTFSDNLEVSKNVNGDASLKVTNLNTGTSTRSILRAGTSTTGVNLTAYGNNYNVIPNWVSSTGITVDSGTSGGFFIYSPNSFRVQNNVGVDAFKVNSGNVYFYGNIIGNGSGLTNLTKSQITDFPTDLSEFTNDLGNYGNFLVSADLNGFATESWVNNQNYLNSGNFIAGTDYQLPLSNVAFNNVNNNFNSSQLFNGNIGIGTSTLNKSKLHISNAGNSTFTESNQHIIFEDEAETSFYGISLDENKSLSFVARDGSNWTETLTLSQSNGAIFYDNVSAISFSGNGSQLTNLTKSQITDFGTYDNYDYFQLQTNSINRKQIGSENVLNFIEGAGIDITYSSNGSVNIATNFNISDYFKNDGSTWLTDDLVFNIGASFTTLKAQNLGISAISLNLPTTSGTIALTSDIPSLSGYATESYVNSQGFLTTHQDLSNYALTSSIPTNNNALTNGANYITNSALSGLATETYVDNKINNVVQSISSSATISASTNVIDISGGTGDVIITVPSNLENENIRIINRQGSYVSFNGASGVTVYSDTMDIGNANINTSSVLVKIATNTYVATNQIGL</sequence>
<name>A0A7L8AFC1_9FLAO</name>
<organism evidence="1 2">
    <name type="scientific">Polaribacter haliotis</name>
    <dbReference type="NCBI Taxonomy" id="1888915"/>
    <lineage>
        <taxon>Bacteria</taxon>
        <taxon>Pseudomonadati</taxon>
        <taxon>Bacteroidota</taxon>
        <taxon>Flavobacteriia</taxon>
        <taxon>Flavobacteriales</taxon>
        <taxon>Flavobacteriaceae</taxon>
    </lineage>
</organism>
<proteinExistence type="predicted"/>
<evidence type="ECO:0000313" key="1">
    <source>
        <dbReference type="EMBL" id="QOD60660.1"/>
    </source>
</evidence>
<evidence type="ECO:0000313" key="2">
    <source>
        <dbReference type="Proteomes" id="UP000516764"/>
    </source>
</evidence>
<dbReference type="RefSeq" id="WP_088354283.1">
    <property type="nucleotide sequence ID" value="NZ_CP061813.1"/>
</dbReference>
<protein>
    <submittedName>
        <fullName evidence="1">Uncharacterized protein</fullName>
    </submittedName>
</protein>
<dbReference type="OrthoDB" id="1488700at2"/>
<dbReference type="AlphaFoldDB" id="A0A7L8AFC1"/>
<keyword evidence="2" id="KW-1185">Reference proteome</keyword>
<accession>A0A7L8AFC1</accession>
<reference evidence="1 2" key="1">
    <citation type="journal article" date="2016" name="Int. J. Syst. Evol. Microbiol.">
        <title>Polaribacter haliotis sp. nov., isolated from the gut of abalone Haliotis discus hannai.</title>
        <authorList>
            <person name="Kim Y.O."/>
            <person name="Park I.S."/>
            <person name="Park S."/>
            <person name="Nam B.H."/>
            <person name="Park J.M."/>
            <person name="Kim D.G."/>
            <person name="Yoon J.H."/>
        </authorList>
    </citation>
    <scope>NUCLEOTIDE SEQUENCE [LARGE SCALE GENOMIC DNA]</scope>
    <source>
        <strain evidence="1 2">KCTC 52418</strain>
    </source>
</reference>
<gene>
    <name evidence="1" type="ORF">H9I45_15170</name>
</gene>
<dbReference type="EMBL" id="CP061813">
    <property type="protein sequence ID" value="QOD60660.1"/>
    <property type="molecule type" value="Genomic_DNA"/>
</dbReference>
<dbReference type="KEGG" id="phal:H9I45_15170"/>
<dbReference type="Proteomes" id="UP000516764">
    <property type="component" value="Chromosome"/>
</dbReference>